<dbReference type="PIRSF" id="PIRSF000077">
    <property type="entry name" value="Thioredoxin"/>
    <property type="match status" value="1"/>
</dbReference>
<sequence length="109" mass="11771">MASDAILTITDANFDETIKNSDTPILVDFWATWCGPCRMLAPVLEDVAGETAGKLSIGKLNIDENQTTTQKFGVMSIPTMLVFKGGEVVKTVVGYKSKKDLMDELAGVL</sequence>
<keyword evidence="3" id="KW-0813">Transport</keyword>
<feature type="site" description="Contributes to redox potential value" evidence="9">
    <location>
        <position position="35"/>
    </location>
</feature>
<reference evidence="13" key="1">
    <citation type="submission" date="2017-05" db="EMBL/GenBank/DDBJ databases">
        <authorList>
            <person name="Sung H."/>
        </authorList>
    </citation>
    <scope>NUCLEOTIDE SEQUENCE [LARGE SCALE GENOMIC DNA]</scope>
    <source>
        <strain evidence="13">AR23208</strain>
    </source>
</reference>
<evidence type="ECO:0000256" key="7">
    <source>
        <dbReference type="NCBIfam" id="TIGR01068"/>
    </source>
</evidence>
<feature type="site" description="Deprotonates C-terminal active site Cys" evidence="9">
    <location>
        <position position="28"/>
    </location>
</feature>
<dbReference type="CDD" id="cd02947">
    <property type="entry name" value="TRX_family"/>
    <property type="match status" value="1"/>
</dbReference>
<evidence type="ECO:0000256" key="2">
    <source>
        <dbReference type="ARBA" id="ARBA00020570"/>
    </source>
</evidence>
<feature type="site" description="Contributes to redox potential value" evidence="9">
    <location>
        <position position="36"/>
    </location>
</feature>
<feature type="active site" description="Nucleophile" evidence="9">
    <location>
        <position position="34"/>
    </location>
</feature>
<protein>
    <recommendedName>
        <fullName evidence="2 7">Thioredoxin</fullName>
    </recommendedName>
</protein>
<evidence type="ECO:0000313" key="12">
    <source>
        <dbReference type="EMBL" id="ARU63586.1"/>
    </source>
</evidence>
<evidence type="ECO:0000259" key="11">
    <source>
        <dbReference type="PROSITE" id="PS51352"/>
    </source>
</evidence>
<evidence type="ECO:0000256" key="10">
    <source>
        <dbReference type="PIRSR" id="PIRSR000077-4"/>
    </source>
</evidence>
<dbReference type="GO" id="GO:0005829">
    <property type="term" value="C:cytosol"/>
    <property type="evidence" value="ECO:0007669"/>
    <property type="project" value="TreeGrafter"/>
</dbReference>
<dbReference type="PANTHER" id="PTHR45663:SF11">
    <property type="entry name" value="GEO12009P1"/>
    <property type="match status" value="1"/>
</dbReference>
<evidence type="ECO:0000313" key="13">
    <source>
        <dbReference type="Proteomes" id="UP000195437"/>
    </source>
</evidence>
<dbReference type="GO" id="GO:0015035">
    <property type="term" value="F:protein-disulfide reductase activity"/>
    <property type="evidence" value="ECO:0007669"/>
    <property type="project" value="UniProtKB-UniRule"/>
</dbReference>
<feature type="disulfide bond" description="Redox-active" evidence="10">
    <location>
        <begin position="34"/>
        <end position="37"/>
    </location>
</feature>
<dbReference type="NCBIfam" id="TIGR01068">
    <property type="entry name" value="thioredoxin"/>
    <property type="match status" value="1"/>
</dbReference>
<evidence type="ECO:0000256" key="6">
    <source>
        <dbReference type="ARBA" id="ARBA00023284"/>
    </source>
</evidence>
<dbReference type="InterPro" id="IPR017937">
    <property type="entry name" value="Thioredoxin_CS"/>
</dbReference>
<accession>A0A1Y0IUW9</accession>
<dbReference type="InterPro" id="IPR013766">
    <property type="entry name" value="Thioredoxin_domain"/>
</dbReference>
<dbReference type="KEGG" id="tum:CBW65_23160"/>
<proteinExistence type="inferred from homology"/>
<evidence type="ECO:0000256" key="8">
    <source>
        <dbReference type="PIRNR" id="PIRNR000077"/>
    </source>
</evidence>
<organism evidence="12 13">
    <name type="scientific">Tumebacillus avium</name>
    <dbReference type="NCBI Taxonomy" id="1903704"/>
    <lineage>
        <taxon>Bacteria</taxon>
        <taxon>Bacillati</taxon>
        <taxon>Bacillota</taxon>
        <taxon>Bacilli</taxon>
        <taxon>Bacillales</taxon>
        <taxon>Alicyclobacillaceae</taxon>
        <taxon>Tumebacillus</taxon>
    </lineage>
</organism>
<dbReference type="PRINTS" id="PR00421">
    <property type="entry name" value="THIOREDOXIN"/>
</dbReference>
<comment type="similarity">
    <text evidence="1 8">Belongs to the thioredoxin family.</text>
</comment>
<evidence type="ECO:0000256" key="4">
    <source>
        <dbReference type="ARBA" id="ARBA00022982"/>
    </source>
</evidence>
<dbReference type="InterPro" id="IPR005746">
    <property type="entry name" value="Thioredoxin"/>
</dbReference>
<feature type="active site" description="Nucleophile" evidence="9">
    <location>
        <position position="37"/>
    </location>
</feature>
<gene>
    <name evidence="12" type="ORF">CBW65_23160</name>
</gene>
<dbReference type="SUPFAM" id="SSF52833">
    <property type="entry name" value="Thioredoxin-like"/>
    <property type="match status" value="1"/>
</dbReference>
<evidence type="ECO:0000256" key="3">
    <source>
        <dbReference type="ARBA" id="ARBA00022448"/>
    </source>
</evidence>
<dbReference type="EMBL" id="CP021434">
    <property type="protein sequence ID" value="ARU63586.1"/>
    <property type="molecule type" value="Genomic_DNA"/>
</dbReference>
<dbReference type="PROSITE" id="PS51352">
    <property type="entry name" value="THIOREDOXIN_2"/>
    <property type="match status" value="1"/>
</dbReference>
<name>A0A1Y0IUW9_9BACL</name>
<dbReference type="GO" id="GO:0045454">
    <property type="term" value="P:cell redox homeostasis"/>
    <property type="evidence" value="ECO:0007669"/>
    <property type="project" value="TreeGrafter"/>
</dbReference>
<keyword evidence="5 10" id="KW-1015">Disulfide bond</keyword>
<dbReference type="Gene3D" id="3.40.30.10">
    <property type="entry name" value="Glutaredoxin"/>
    <property type="match status" value="1"/>
</dbReference>
<dbReference type="OrthoDB" id="9790390at2"/>
<evidence type="ECO:0000256" key="9">
    <source>
        <dbReference type="PIRSR" id="PIRSR000077-1"/>
    </source>
</evidence>
<dbReference type="Pfam" id="PF00085">
    <property type="entry name" value="Thioredoxin"/>
    <property type="match status" value="1"/>
</dbReference>
<keyword evidence="13" id="KW-1185">Reference proteome</keyword>
<feature type="domain" description="Thioredoxin" evidence="11">
    <location>
        <begin position="1"/>
        <end position="109"/>
    </location>
</feature>
<dbReference type="InterPro" id="IPR036249">
    <property type="entry name" value="Thioredoxin-like_sf"/>
</dbReference>
<keyword evidence="6 10" id="KW-0676">Redox-active center</keyword>
<evidence type="ECO:0000256" key="5">
    <source>
        <dbReference type="ARBA" id="ARBA00023157"/>
    </source>
</evidence>
<dbReference type="RefSeq" id="WP_087458921.1">
    <property type="nucleotide sequence ID" value="NZ_CP021434.1"/>
</dbReference>
<dbReference type="Proteomes" id="UP000195437">
    <property type="component" value="Chromosome"/>
</dbReference>
<dbReference type="PROSITE" id="PS00194">
    <property type="entry name" value="THIOREDOXIN_1"/>
    <property type="match status" value="1"/>
</dbReference>
<dbReference type="PANTHER" id="PTHR45663">
    <property type="entry name" value="GEO12009P1"/>
    <property type="match status" value="1"/>
</dbReference>
<keyword evidence="4" id="KW-0249">Electron transport</keyword>
<evidence type="ECO:0000256" key="1">
    <source>
        <dbReference type="ARBA" id="ARBA00008987"/>
    </source>
</evidence>
<dbReference type="FunFam" id="3.40.30.10:FF:000001">
    <property type="entry name" value="Thioredoxin"/>
    <property type="match status" value="1"/>
</dbReference>
<dbReference type="AlphaFoldDB" id="A0A1Y0IUW9"/>